<feature type="transmembrane region" description="Helical" evidence="1">
    <location>
        <begin position="90"/>
        <end position="111"/>
    </location>
</feature>
<feature type="transmembrane region" description="Helical" evidence="1">
    <location>
        <begin position="117"/>
        <end position="136"/>
    </location>
</feature>
<feature type="transmembrane region" description="Helical" evidence="1">
    <location>
        <begin position="7"/>
        <end position="28"/>
    </location>
</feature>
<accession>A0ABZ2BD79</accession>
<reference evidence="2" key="1">
    <citation type="submission" date="2023-08" db="EMBL/GenBank/DDBJ databases">
        <title>Complete genome sequence of Sinorhizobium chiapanecum ITTG S70 isolated from Acaciella angustissima nodules in Chiapas-Mexico.</title>
        <authorList>
            <person name="Rincon-Rosales R."/>
            <person name="Rogel M.A."/>
            <person name="Rincon-Medina C.I."/>
            <person name="Guerrero G."/>
            <person name="Manzano-Gomez L.A."/>
            <person name="Lopez-Lopez A."/>
            <person name="Rincon Molina F.A."/>
            <person name="Martinez-Romero E."/>
        </authorList>
    </citation>
    <scope>NUCLEOTIDE SEQUENCE</scope>
    <source>
        <strain evidence="2">ITTG S70</strain>
    </source>
</reference>
<dbReference type="Proteomes" id="UP001432360">
    <property type="component" value="Chromosome"/>
</dbReference>
<dbReference type="EMBL" id="CP133148">
    <property type="protein sequence ID" value="WVT05444.1"/>
    <property type="molecule type" value="Genomic_DNA"/>
</dbReference>
<keyword evidence="1" id="KW-1133">Transmembrane helix</keyword>
<keyword evidence="3" id="KW-1185">Reference proteome</keyword>
<dbReference type="RefSeq" id="WP_331374526.1">
    <property type="nucleotide sequence ID" value="NZ_CP133148.1"/>
</dbReference>
<keyword evidence="1" id="KW-0812">Transmembrane</keyword>
<gene>
    <name evidence="2" type="ORF">RB548_08665</name>
</gene>
<feature type="transmembrane region" description="Helical" evidence="1">
    <location>
        <begin position="48"/>
        <end position="69"/>
    </location>
</feature>
<protein>
    <submittedName>
        <fullName evidence="2">YeeE/YedE family protein</fullName>
    </submittedName>
</protein>
<dbReference type="InterPro" id="IPR046513">
    <property type="entry name" value="DUF6691"/>
</dbReference>
<keyword evidence="1" id="KW-0472">Membrane</keyword>
<proteinExistence type="predicted"/>
<dbReference type="Pfam" id="PF20398">
    <property type="entry name" value="DUF6691"/>
    <property type="match status" value="1"/>
</dbReference>
<evidence type="ECO:0000256" key="1">
    <source>
        <dbReference type="SAM" id="Phobius"/>
    </source>
</evidence>
<evidence type="ECO:0000313" key="2">
    <source>
        <dbReference type="EMBL" id="WVT05444.1"/>
    </source>
</evidence>
<evidence type="ECO:0000313" key="3">
    <source>
        <dbReference type="Proteomes" id="UP001432360"/>
    </source>
</evidence>
<sequence length="157" mass="16521">MTNGNCFRIVASLASGVIFGLGLSLSGMLDPARVRGFLDIARDWNPSLAFVLGGAVAVAAVGAVVARRMRKPLFDERFHLPATSVVDRRLIAGSAIFGIGWGMVGLCPGPALASLALGLPATFLFVAAMFAGMTAYDRLEVARSWLRKSPRDAGQVT</sequence>
<organism evidence="2 3">
    <name type="scientific">Sinorhizobium chiapasense</name>
    <dbReference type="NCBI Taxonomy" id="501572"/>
    <lineage>
        <taxon>Bacteria</taxon>
        <taxon>Pseudomonadati</taxon>
        <taxon>Pseudomonadota</taxon>
        <taxon>Alphaproteobacteria</taxon>
        <taxon>Hyphomicrobiales</taxon>
        <taxon>Rhizobiaceae</taxon>
        <taxon>Sinorhizobium/Ensifer group</taxon>
        <taxon>Sinorhizobium</taxon>
    </lineage>
</organism>
<name>A0ABZ2BD79_9HYPH</name>